<organism evidence="1 2">
    <name type="scientific">Gossypium aridum</name>
    <name type="common">American cotton</name>
    <name type="synonym">Erioxylum aridum</name>
    <dbReference type="NCBI Taxonomy" id="34290"/>
    <lineage>
        <taxon>Eukaryota</taxon>
        <taxon>Viridiplantae</taxon>
        <taxon>Streptophyta</taxon>
        <taxon>Embryophyta</taxon>
        <taxon>Tracheophyta</taxon>
        <taxon>Spermatophyta</taxon>
        <taxon>Magnoliopsida</taxon>
        <taxon>eudicotyledons</taxon>
        <taxon>Gunneridae</taxon>
        <taxon>Pentapetalae</taxon>
        <taxon>rosids</taxon>
        <taxon>malvids</taxon>
        <taxon>Malvales</taxon>
        <taxon>Malvaceae</taxon>
        <taxon>Malvoideae</taxon>
        <taxon>Gossypium</taxon>
    </lineage>
</organism>
<name>A0A7J8YMD6_GOSAI</name>
<dbReference type="EMBL" id="JABFAA010104889">
    <property type="protein sequence ID" value="MBA0700786.1"/>
    <property type="molecule type" value="Genomic_DNA"/>
</dbReference>
<dbReference type="AlphaFoldDB" id="A0A7J8YMD6"/>
<evidence type="ECO:0008006" key="3">
    <source>
        <dbReference type="Google" id="ProtNLM"/>
    </source>
</evidence>
<gene>
    <name evidence="1" type="ORF">Goari_020487</name>
</gene>
<comment type="caution">
    <text evidence="1">The sequence shown here is derived from an EMBL/GenBank/DDBJ whole genome shotgun (WGS) entry which is preliminary data.</text>
</comment>
<reference evidence="1 2" key="1">
    <citation type="journal article" date="2019" name="Genome Biol. Evol.">
        <title>Insights into the evolution of the New World diploid cottons (Gossypium, subgenus Houzingenia) based on genome sequencing.</title>
        <authorList>
            <person name="Grover C.E."/>
            <person name="Arick M.A. 2nd"/>
            <person name="Thrash A."/>
            <person name="Conover J.L."/>
            <person name="Sanders W.S."/>
            <person name="Peterson D.G."/>
            <person name="Frelichowski J.E."/>
            <person name="Scheffler J.A."/>
            <person name="Scheffler B.E."/>
            <person name="Wendel J.F."/>
        </authorList>
    </citation>
    <scope>NUCLEOTIDE SEQUENCE [LARGE SCALE GENOMIC DNA]</scope>
    <source>
        <strain evidence="1">185</strain>
        <tissue evidence="1">Leaf</tissue>
    </source>
</reference>
<evidence type="ECO:0000313" key="1">
    <source>
        <dbReference type="EMBL" id="MBA0700786.1"/>
    </source>
</evidence>
<protein>
    <recommendedName>
        <fullName evidence="3">Retrotransposon gag domain-containing protein</fullName>
    </recommendedName>
</protein>
<dbReference type="Proteomes" id="UP000593577">
    <property type="component" value="Unassembled WGS sequence"/>
</dbReference>
<feature type="non-terminal residue" evidence="1">
    <location>
        <position position="210"/>
    </location>
</feature>
<evidence type="ECO:0000313" key="2">
    <source>
        <dbReference type="Proteomes" id="UP000593577"/>
    </source>
</evidence>
<accession>A0A7J8YMD6</accession>
<keyword evidence="2" id="KW-1185">Reference proteome</keyword>
<sequence>FHRWWELSLRPQRPIVPSVVQEHYANLKFFDKDKVYVRGREGTRQYEPEGGQAQSFLSKSKVEATNLKDYTTFRVATRRLVLEFEHICSTITHTGVSAETVKLLLIPFTIDGQEKAWLEALPPDTITIWTDFVQLFLRRVLPIAQELKDAKLAKSKPKEQTYHNLELATVDFVENSEKESEEEGLDDVEQENKEIMLQLDWRRKSRGQTK</sequence>
<proteinExistence type="predicted"/>